<dbReference type="PANTHER" id="PTHR31511:SF12">
    <property type="entry name" value="RHO TERMINATION FACTOR N-TERMINAL DOMAIN-CONTAINING PROTEIN"/>
    <property type="match status" value="1"/>
</dbReference>
<feature type="non-terminal residue" evidence="1">
    <location>
        <position position="769"/>
    </location>
</feature>
<protein>
    <recommendedName>
        <fullName evidence="3">Gastrula zinc finger protein xlcgf46.1: PROVISIONAL</fullName>
    </recommendedName>
</protein>
<accession>A0A2I1H8E5</accession>
<dbReference type="AlphaFoldDB" id="A0A2I1H8E5"/>
<evidence type="ECO:0000313" key="2">
    <source>
        <dbReference type="Proteomes" id="UP000234323"/>
    </source>
</evidence>
<reference evidence="1 2" key="1">
    <citation type="submission" date="2015-10" db="EMBL/GenBank/DDBJ databases">
        <title>Genome analyses suggest a sexual origin of heterokaryosis in a supposedly ancient asexual fungus.</title>
        <authorList>
            <person name="Ropars J."/>
            <person name="Sedzielewska K."/>
            <person name="Noel J."/>
            <person name="Charron P."/>
            <person name="Farinelli L."/>
            <person name="Marton T."/>
            <person name="Kruger M."/>
            <person name="Pelin A."/>
            <person name="Brachmann A."/>
            <person name="Corradi N."/>
        </authorList>
    </citation>
    <scope>NUCLEOTIDE SEQUENCE [LARGE SCALE GENOMIC DNA]</scope>
    <source>
        <strain evidence="1 2">A4</strain>
    </source>
</reference>
<dbReference type="VEuPathDB" id="FungiDB:RhiirA1_502882"/>
<dbReference type="VEuPathDB" id="FungiDB:RhiirFUN_023865"/>
<gene>
    <name evidence="1" type="ORF">RhiirA4_474433</name>
</gene>
<dbReference type="VEuPathDB" id="FungiDB:RhiirA1_533026"/>
<dbReference type="PANTHER" id="PTHR31511">
    <property type="entry name" value="PROTEIN CBG23764"/>
    <property type="match status" value="1"/>
</dbReference>
<proteinExistence type="predicted"/>
<keyword evidence="2" id="KW-1185">Reference proteome</keyword>
<dbReference type="Proteomes" id="UP000234323">
    <property type="component" value="Unassembled WGS sequence"/>
</dbReference>
<feature type="non-terminal residue" evidence="1">
    <location>
        <position position="1"/>
    </location>
</feature>
<evidence type="ECO:0008006" key="3">
    <source>
        <dbReference type="Google" id="ProtNLM"/>
    </source>
</evidence>
<organism evidence="1 2">
    <name type="scientific">Rhizophagus irregularis</name>
    <dbReference type="NCBI Taxonomy" id="588596"/>
    <lineage>
        <taxon>Eukaryota</taxon>
        <taxon>Fungi</taxon>
        <taxon>Fungi incertae sedis</taxon>
        <taxon>Mucoromycota</taxon>
        <taxon>Glomeromycotina</taxon>
        <taxon>Glomeromycetes</taxon>
        <taxon>Glomerales</taxon>
        <taxon>Glomeraceae</taxon>
        <taxon>Rhizophagus</taxon>
    </lineage>
</organism>
<evidence type="ECO:0000313" key="1">
    <source>
        <dbReference type="EMBL" id="PKY55152.1"/>
    </source>
</evidence>
<name>A0A2I1H8E5_9GLOM</name>
<sequence length="769" mass="89719">REALATLKGVQPQEIPYPRSNIRLAEYRAEIQEIRDFQAEFERLGDIDPNPHYEIEFHHRDHVRVGGEITDSNFIADIAIGTPGEHDPIELLNANKDAITQIIRDEHQRLGPIKIRTGIFGTLKRITDYQQGLFDEALPTPGDDYVLRYGVPFKTRNMPILPATNIDDSFNFAVMRIAGKIDQYQNYGSGWSFDRVESIFIEITQFQPLGGAGHIPLPADLAAKKGVVNPQNMDNECFRWAILSALYPVGQKAERIAQYRQYVNELNFEGIEFPVQADEIILRRFERQNPSIALCISKWEGKLSPIYVTDHDIAVGRRMIDLLLISNGEKQHYCWIKNMSRLVNKRTRNEHATLVCRWCISHFTHNQEIHDKHMAMCRGIKHSPQADRMPNPKKGENVYQFKNWKRRMQVPYYFVADFEAILKPIVNENHTNKTKKIQEHIPCSFAYMKIRYDGQSYPEKIYVGQNAAQRFIIEITQEAMAIREEYKQPKPMIPLLPEEEEIHNNAEHCWVCEKEFGRPEEKVRDHCHITGYDSHMIMQGIGAMECKDEIEPIPYNMEKYMAFKLGSLRFIDSMQFMKSGLDKLASNLGAKKCKVQDCADPNHLWRIDKNRCFAYPEKFKITKNHVPTEILEIFIKKGVYPYEYMDSWSKFDKVNLPPKNAFYSKLNNTHISDSEYEYAQYVWEKARCSTMRDYHNIYLKTDIFLLADIFQSFRETALSKYGLDPLWYYSTPGLAWDALFLKTRQKLELITDQDMYMMVEEGLRGGISM</sequence>
<comment type="caution">
    <text evidence="1">The sequence shown here is derived from an EMBL/GenBank/DDBJ whole genome shotgun (WGS) entry which is preliminary data.</text>
</comment>
<dbReference type="EMBL" id="LLXI01001787">
    <property type="protein sequence ID" value="PKY55152.1"/>
    <property type="molecule type" value="Genomic_DNA"/>
</dbReference>